<protein>
    <submittedName>
        <fullName evidence="2">Helix-turn-helix domain-containing protein</fullName>
    </submittedName>
</protein>
<organism evidence="2 3">
    <name type="scientific">Paenibacillus puldeungensis</name>
    <dbReference type="NCBI Taxonomy" id="696536"/>
    <lineage>
        <taxon>Bacteria</taxon>
        <taxon>Bacillati</taxon>
        <taxon>Bacillota</taxon>
        <taxon>Bacilli</taxon>
        <taxon>Bacillales</taxon>
        <taxon>Paenibacillaceae</taxon>
        <taxon>Paenibacillus</taxon>
    </lineage>
</organism>
<name>A0ABW3S643_9BACL</name>
<evidence type="ECO:0000313" key="2">
    <source>
        <dbReference type="EMBL" id="MFD1179665.1"/>
    </source>
</evidence>
<sequence length="83" mass="9559">MEQAIATVGRRKTLREWRAFCRLNKKEVASLLGVHISTYAKMEDDPVKIQIKYVPKLAEVFGCDTRDIIFFENDPNTMLDGII</sequence>
<keyword evidence="3" id="KW-1185">Reference proteome</keyword>
<dbReference type="RefSeq" id="WP_379322087.1">
    <property type="nucleotide sequence ID" value="NZ_JBHTLM010000037.1"/>
</dbReference>
<dbReference type="EMBL" id="JBHTLM010000037">
    <property type="protein sequence ID" value="MFD1179665.1"/>
    <property type="molecule type" value="Genomic_DNA"/>
</dbReference>
<dbReference type="Pfam" id="PF01381">
    <property type="entry name" value="HTH_3"/>
    <property type="match status" value="1"/>
</dbReference>
<feature type="domain" description="HTH cro/C1-type" evidence="1">
    <location>
        <begin position="14"/>
        <end position="68"/>
    </location>
</feature>
<dbReference type="CDD" id="cd00093">
    <property type="entry name" value="HTH_XRE"/>
    <property type="match status" value="1"/>
</dbReference>
<reference evidence="3" key="1">
    <citation type="journal article" date="2019" name="Int. J. Syst. Evol. Microbiol.">
        <title>The Global Catalogue of Microorganisms (GCM) 10K type strain sequencing project: providing services to taxonomists for standard genome sequencing and annotation.</title>
        <authorList>
            <consortium name="The Broad Institute Genomics Platform"/>
            <consortium name="The Broad Institute Genome Sequencing Center for Infectious Disease"/>
            <person name="Wu L."/>
            <person name="Ma J."/>
        </authorList>
    </citation>
    <scope>NUCLEOTIDE SEQUENCE [LARGE SCALE GENOMIC DNA]</scope>
    <source>
        <strain evidence="3">CCUG 59189</strain>
    </source>
</reference>
<evidence type="ECO:0000259" key="1">
    <source>
        <dbReference type="PROSITE" id="PS50943"/>
    </source>
</evidence>
<dbReference type="InterPro" id="IPR010982">
    <property type="entry name" value="Lambda_DNA-bd_dom_sf"/>
</dbReference>
<proteinExistence type="predicted"/>
<dbReference type="PROSITE" id="PS50943">
    <property type="entry name" value="HTH_CROC1"/>
    <property type="match status" value="1"/>
</dbReference>
<dbReference type="Gene3D" id="1.10.260.40">
    <property type="entry name" value="lambda repressor-like DNA-binding domains"/>
    <property type="match status" value="1"/>
</dbReference>
<comment type="caution">
    <text evidence="2">The sequence shown here is derived from an EMBL/GenBank/DDBJ whole genome shotgun (WGS) entry which is preliminary data.</text>
</comment>
<gene>
    <name evidence="2" type="ORF">ACFQ3W_25660</name>
</gene>
<dbReference type="SMART" id="SM00530">
    <property type="entry name" value="HTH_XRE"/>
    <property type="match status" value="1"/>
</dbReference>
<dbReference type="Proteomes" id="UP001597262">
    <property type="component" value="Unassembled WGS sequence"/>
</dbReference>
<dbReference type="SUPFAM" id="SSF47413">
    <property type="entry name" value="lambda repressor-like DNA-binding domains"/>
    <property type="match status" value="1"/>
</dbReference>
<accession>A0ABW3S643</accession>
<evidence type="ECO:0000313" key="3">
    <source>
        <dbReference type="Proteomes" id="UP001597262"/>
    </source>
</evidence>
<dbReference type="InterPro" id="IPR001387">
    <property type="entry name" value="Cro/C1-type_HTH"/>
</dbReference>